<keyword evidence="2" id="KW-1185">Reference proteome</keyword>
<name>U1R869_9BIFI</name>
<organism evidence="1 2">
    <name type="scientific">Alloscardovia omnicolens F0580</name>
    <dbReference type="NCBI Taxonomy" id="1321816"/>
    <lineage>
        <taxon>Bacteria</taxon>
        <taxon>Bacillati</taxon>
        <taxon>Actinomycetota</taxon>
        <taxon>Actinomycetes</taxon>
        <taxon>Bifidobacteriales</taxon>
        <taxon>Bifidobacteriaceae</taxon>
        <taxon>Alloscardovia</taxon>
    </lineage>
</organism>
<dbReference type="Proteomes" id="UP000016519">
    <property type="component" value="Unassembled WGS sequence"/>
</dbReference>
<comment type="caution">
    <text evidence="1">The sequence shown here is derived from an EMBL/GenBank/DDBJ whole genome shotgun (WGS) entry which is preliminary data.</text>
</comment>
<evidence type="ECO:0000313" key="2">
    <source>
        <dbReference type="Proteomes" id="UP000016519"/>
    </source>
</evidence>
<reference evidence="1 2" key="1">
    <citation type="submission" date="2013-08" db="EMBL/GenBank/DDBJ databases">
        <authorList>
            <person name="Weinstock G."/>
            <person name="Sodergren E."/>
            <person name="Wylie T."/>
            <person name="Fulton L."/>
            <person name="Fulton R."/>
            <person name="Fronick C."/>
            <person name="O'Laughlin M."/>
            <person name="Godfrey J."/>
            <person name="Miner T."/>
            <person name="Herter B."/>
            <person name="Appelbaum E."/>
            <person name="Cordes M."/>
            <person name="Lek S."/>
            <person name="Wollam A."/>
            <person name="Pepin K.H."/>
            <person name="Palsikar V.B."/>
            <person name="Mitreva M."/>
            <person name="Wilson R.K."/>
        </authorList>
    </citation>
    <scope>NUCLEOTIDE SEQUENCE [LARGE SCALE GENOMIC DNA]</scope>
    <source>
        <strain evidence="1 2">F0580</strain>
    </source>
</reference>
<dbReference type="PATRIC" id="fig|1321816.3.peg.1371"/>
<proteinExistence type="predicted"/>
<dbReference type="HOGENOM" id="CLU_126392_0_0_11"/>
<protein>
    <submittedName>
        <fullName evidence="1">Uncharacterized protein</fullName>
    </submittedName>
</protein>
<dbReference type="EMBL" id="AWSI01000041">
    <property type="protein sequence ID" value="ERH29754.1"/>
    <property type="molecule type" value="Genomic_DNA"/>
</dbReference>
<evidence type="ECO:0000313" key="1">
    <source>
        <dbReference type="EMBL" id="ERH29754.1"/>
    </source>
</evidence>
<accession>U1R869</accession>
<sequence length="187" mass="22441">MGRTLRMQLPHWLPAFVEQKLGETYQDYEDRLWNIFYTDFIKTHPTYAGKKVLAQYRPVEADGKWGSFIHITTVKDRRTNERVPDLERCERIRFPKATLENCKHCTICGYTNCERPYIWTETVRTGKHKSERTHILIPSDKYTVIIEFDNKRDCYWLVTAYQLNHEKSYQSELKRYNNAKRLGKVIQ</sequence>
<gene>
    <name evidence="1" type="ORF">HMPREF9244_01554</name>
</gene>
<dbReference type="AlphaFoldDB" id="U1R869"/>